<proteinExistence type="predicted"/>
<evidence type="ECO:0000313" key="1">
    <source>
        <dbReference type="EMBL" id="PXV69812.1"/>
    </source>
</evidence>
<protein>
    <recommendedName>
        <fullName evidence="3">Antibiotic biosynthesis monooxygenase</fullName>
    </recommendedName>
</protein>
<keyword evidence="2" id="KW-1185">Reference proteome</keyword>
<dbReference type="RefSeq" id="WP_110264712.1">
    <property type="nucleotide sequence ID" value="NZ_CAKZQT010000029.1"/>
</dbReference>
<comment type="caution">
    <text evidence="1">The sequence shown here is derived from an EMBL/GenBank/DDBJ whole genome shotgun (WGS) entry which is preliminary data.</text>
</comment>
<accession>A0A318ECG2</accession>
<dbReference type="InterPro" id="IPR011008">
    <property type="entry name" value="Dimeric_a/b-barrel"/>
</dbReference>
<dbReference type="Proteomes" id="UP000248330">
    <property type="component" value="Unassembled WGS sequence"/>
</dbReference>
<name>A0A318ECG2_9GAMM</name>
<sequence length="105" mass="11430">MTTRDYIEWAPFRVRSGVSEAQLLASSAALQEQFVARQAGFRTRELLRSADGQWVDLVRWDSREAAETAMAAVGTSAACQAYFVLLEPSDAAGGVVLFEPVAVYA</sequence>
<dbReference type="EMBL" id="QICN01000003">
    <property type="protein sequence ID" value="PXV69812.1"/>
    <property type="molecule type" value="Genomic_DNA"/>
</dbReference>
<gene>
    <name evidence="1" type="ORF">C8D93_103388</name>
</gene>
<dbReference type="SUPFAM" id="SSF54909">
    <property type="entry name" value="Dimeric alpha+beta barrel"/>
    <property type="match status" value="1"/>
</dbReference>
<reference evidence="1 2" key="1">
    <citation type="submission" date="2018-04" db="EMBL/GenBank/DDBJ databases">
        <title>Genomic Encyclopedia of Type Strains, Phase IV (KMG-IV): sequencing the most valuable type-strain genomes for metagenomic binning, comparative biology and taxonomic classification.</title>
        <authorList>
            <person name="Goeker M."/>
        </authorList>
    </citation>
    <scope>NUCLEOTIDE SEQUENCE [LARGE SCALE GENOMIC DNA]</scope>
    <source>
        <strain evidence="1 2">DSM 104150</strain>
    </source>
</reference>
<dbReference type="AlphaFoldDB" id="A0A318ECG2"/>
<dbReference type="Gene3D" id="3.30.70.100">
    <property type="match status" value="1"/>
</dbReference>
<organism evidence="1 2">
    <name type="scientific">Sinimarinibacterium flocculans</name>
    <dbReference type="NCBI Taxonomy" id="985250"/>
    <lineage>
        <taxon>Bacteria</taxon>
        <taxon>Pseudomonadati</taxon>
        <taxon>Pseudomonadota</taxon>
        <taxon>Gammaproteobacteria</taxon>
        <taxon>Nevskiales</taxon>
        <taxon>Nevskiaceae</taxon>
        <taxon>Sinimarinibacterium</taxon>
    </lineage>
</organism>
<evidence type="ECO:0008006" key="3">
    <source>
        <dbReference type="Google" id="ProtNLM"/>
    </source>
</evidence>
<evidence type="ECO:0000313" key="2">
    <source>
        <dbReference type="Proteomes" id="UP000248330"/>
    </source>
</evidence>
<dbReference type="OrthoDB" id="1445730at2"/>